<reference evidence="23" key="1">
    <citation type="submission" date="2016-06" db="UniProtKB">
        <authorList>
            <consortium name="WormBaseParasite"/>
        </authorList>
    </citation>
    <scope>IDENTIFICATION</scope>
</reference>
<feature type="domain" description="UmuC" evidence="20">
    <location>
        <begin position="85"/>
        <end position="321"/>
    </location>
</feature>
<dbReference type="WBParaSite" id="TCNE_0000879301-mRNA-1">
    <property type="protein sequence ID" value="TCNE_0000879301-mRNA-1"/>
    <property type="gene ID" value="TCNE_0000879301"/>
</dbReference>
<evidence type="ECO:0000259" key="20">
    <source>
        <dbReference type="PROSITE" id="PS50173"/>
    </source>
</evidence>
<comment type="catalytic activity">
    <reaction evidence="19">
        <text>DNA(n) + a 2'-deoxyribonucleoside 5'-triphosphate = DNA(n+1) + diphosphate</text>
        <dbReference type="Rhea" id="RHEA:22508"/>
        <dbReference type="Rhea" id="RHEA-COMP:17339"/>
        <dbReference type="Rhea" id="RHEA-COMP:17340"/>
        <dbReference type="ChEBI" id="CHEBI:33019"/>
        <dbReference type="ChEBI" id="CHEBI:61560"/>
        <dbReference type="ChEBI" id="CHEBI:173112"/>
        <dbReference type="EC" id="2.7.7.7"/>
    </reaction>
</comment>
<proteinExistence type="inferred from homology"/>
<evidence type="ECO:0000313" key="23">
    <source>
        <dbReference type="WBParaSite" id="TCNE_0000879301-mRNA-1"/>
    </source>
</evidence>
<dbReference type="EC" id="2.7.7.7" evidence="4"/>
<dbReference type="FunFam" id="3.30.1490.100:FF:000004">
    <property type="entry name" value="DNA polymerase IV"/>
    <property type="match status" value="1"/>
</dbReference>
<evidence type="ECO:0000256" key="7">
    <source>
        <dbReference type="ARBA" id="ARBA00022679"/>
    </source>
</evidence>
<evidence type="ECO:0000256" key="3">
    <source>
        <dbReference type="ARBA" id="ARBA00010945"/>
    </source>
</evidence>
<dbReference type="AlphaFoldDB" id="A0A183UJX3"/>
<comment type="similarity">
    <text evidence="3">Belongs to the DNA polymerase type-Y family.</text>
</comment>
<keyword evidence="8" id="KW-0548">Nucleotidyltransferase</keyword>
<keyword evidence="12" id="KW-0863">Zinc-finger</keyword>
<evidence type="ECO:0000256" key="11">
    <source>
        <dbReference type="ARBA" id="ARBA00022763"/>
    </source>
</evidence>
<keyword evidence="15" id="KW-0239">DNA-directed DNA polymerase</keyword>
<keyword evidence="9" id="KW-0235">DNA replication</keyword>
<dbReference type="FunFam" id="1.10.150.810:FF:000001">
    <property type="entry name" value="DNA polymerase kappa"/>
    <property type="match status" value="1"/>
</dbReference>
<dbReference type="Proteomes" id="UP000050794">
    <property type="component" value="Unassembled WGS sequence"/>
</dbReference>
<evidence type="ECO:0000256" key="12">
    <source>
        <dbReference type="ARBA" id="ARBA00022771"/>
    </source>
</evidence>
<dbReference type="Gene3D" id="3.30.70.270">
    <property type="match status" value="1"/>
</dbReference>
<dbReference type="GO" id="GO:0005634">
    <property type="term" value="C:nucleus"/>
    <property type="evidence" value="ECO:0007669"/>
    <property type="project" value="UniProtKB-SubCell"/>
</dbReference>
<keyword evidence="14" id="KW-0460">Magnesium</keyword>
<name>A0A183UJX3_TOXCA</name>
<keyword evidence="11" id="KW-0227">DNA damage</keyword>
<dbReference type="SUPFAM" id="SSF56672">
    <property type="entry name" value="DNA/RNA polymerases"/>
    <property type="match status" value="1"/>
</dbReference>
<dbReference type="Gene3D" id="3.30.160.60">
    <property type="entry name" value="Classic Zinc Finger"/>
    <property type="match status" value="1"/>
</dbReference>
<dbReference type="InterPro" id="IPR036775">
    <property type="entry name" value="DNA_pol_Y-fam_lit_finger_sf"/>
</dbReference>
<dbReference type="InterPro" id="IPR043128">
    <property type="entry name" value="Rev_trsase/Diguanyl_cyclase"/>
</dbReference>
<gene>
    <name evidence="21" type="ORF">TCNE_LOCUS8793</name>
</gene>
<evidence type="ECO:0000256" key="16">
    <source>
        <dbReference type="ARBA" id="ARBA00023125"/>
    </source>
</evidence>
<dbReference type="InterPro" id="IPR043502">
    <property type="entry name" value="DNA/RNA_pol_sf"/>
</dbReference>
<dbReference type="Pfam" id="PF00817">
    <property type="entry name" value="IMS"/>
    <property type="match status" value="1"/>
</dbReference>
<evidence type="ECO:0000256" key="9">
    <source>
        <dbReference type="ARBA" id="ARBA00022705"/>
    </source>
</evidence>
<keyword evidence="13" id="KW-0862">Zinc</keyword>
<evidence type="ECO:0000256" key="14">
    <source>
        <dbReference type="ARBA" id="ARBA00022842"/>
    </source>
</evidence>
<sequence length="579" mass="65142">MQAFNDNKAGMAGLDKERIQKIIDECTSSNFDEHEKKRNERIAARIEHNKKLLSTLTAQQIAKAQCDMDELVELLEEGRDLSRTALHVDMDAFYAAVEMRDDPALRTIPMAVGSDAMLSTSNYTARRYGVRSAMPGFIAKKLCPELKIIPCDFDRYRAASHEVRKIFAEYDSNFQMGSLDEAYLDVSEYVLTRLEPVERARIRYSGDCICRLPLLREDEKEKLQEVSSTEEVCRKCGKVRICVHDVVRFGCDVDEIVREMRFRVEQTTGLTCSAGIAPNSMIAKICSDINKPNGQFRVANDKVAVLEFMRNLPIRKVSGIGAVTEAILKGIGVEKCGDLYEKRAIISLLFTRCSYEHFLRIALGISTSYTAFVSPEKESRRKSISVERTFHPTGDMKLLLEIAEDLCAELIESLSKRGIRGGYSATVKMKFSTFDVITSVEYVINEANRLMALCERIIRNELRGGNKQLRLLGVRLSRLLFTDDKTGSMKSLTSFFATNKTDAMSDGEMDEEEMAMVEGEVSNNEIASVCDSITSTSHSPHSSRNQSIDPIVQRCPICETVLPNELAAVNRHIDECLNR</sequence>
<keyword evidence="16" id="KW-0238">DNA-binding</keyword>
<dbReference type="InterPro" id="IPR001126">
    <property type="entry name" value="UmuC"/>
</dbReference>
<evidence type="ECO:0000256" key="4">
    <source>
        <dbReference type="ARBA" id="ARBA00012417"/>
    </source>
</evidence>
<evidence type="ECO:0000313" key="21">
    <source>
        <dbReference type="EMBL" id="VDM40114.1"/>
    </source>
</evidence>
<accession>A0A183UJX3</accession>
<dbReference type="PANTHER" id="PTHR11076:SF33">
    <property type="entry name" value="DNA POLYMERASE KAPPA"/>
    <property type="match status" value="1"/>
</dbReference>
<dbReference type="SUPFAM" id="SSF100879">
    <property type="entry name" value="Lesion bypass DNA polymerase (Y-family), little finger domain"/>
    <property type="match status" value="1"/>
</dbReference>
<keyword evidence="6" id="KW-0515">Mutator protein</keyword>
<keyword evidence="17" id="KW-0234">DNA repair</keyword>
<evidence type="ECO:0000256" key="10">
    <source>
        <dbReference type="ARBA" id="ARBA00022723"/>
    </source>
</evidence>
<dbReference type="GO" id="GO:0006260">
    <property type="term" value="P:DNA replication"/>
    <property type="evidence" value="ECO:0007669"/>
    <property type="project" value="UniProtKB-KW"/>
</dbReference>
<protein>
    <recommendedName>
        <fullName evidence="5">DNA polymerase kappa</fullName>
        <ecNumber evidence="4">2.7.7.7</ecNumber>
    </recommendedName>
</protein>
<evidence type="ECO:0000256" key="8">
    <source>
        <dbReference type="ARBA" id="ARBA00022695"/>
    </source>
</evidence>
<evidence type="ECO:0000256" key="1">
    <source>
        <dbReference type="ARBA" id="ARBA00001946"/>
    </source>
</evidence>
<reference evidence="21 22" key="2">
    <citation type="submission" date="2018-11" db="EMBL/GenBank/DDBJ databases">
        <authorList>
            <consortium name="Pathogen Informatics"/>
        </authorList>
    </citation>
    <scope>NUCLEOTIDE SEQUENCE [LARGE SCALE GENOMIC DNA]</scope>
</reference>
<dbReference type="Gene3D" id="1.10.150.810">
    <property type="match status" value="1"/>
</dbReference>
<dbReference type="Pfam" id="PF11799">
    <property type="entry name" value="IMS_C"/>
    <property type="match status" value="1"/>
</dbReference>
<evidence type="ECO:0000256" key="19">
    <source>
        <dbReference type="ARBA" id="ARBA00049244"/>
    </source>
</evidence>
<dbReference type="GO" id="GO:0042276">
    <property type="term" value="P:error-prone translesion synthesis"/>
    <property type="evidence" value="ECO:0007669"/>
    <property type="project" value="TreeGrafter"/>
</dbReference>
<dbReference type="PANTHER" id="PTHR11076">
    <property type="entry name" value="DNA REPAIR POLYMERASE UMUC / TRANSFERASE FAMILY MEMBER"/>
    <property type="match status" value="1"/>
</dbReference>
<dbReference type="Gene3D" id="3.40.1170.60">
    <property type="match status" value="1"/>
</dbReference>
<organism evidence="22 23">
    <name type="scientific">Toxocara canis</name>
    <name type="common">Canine roundworm</name>
    <dbReference type="NCBI Taxonomy" id="6265"/>
    <lineage>
        <taxon>Eukaryota</taxon>
        <taxon>Metazoa</taxon>
        <taxon>Ecdysozoa</taxon>
        <taxon>Nematoda</taxon>
        <taxon>Chromadorea</taxon>
        <taxon>Rhabditida</taxon>
        <taxon>Spirurina</taxon>
        <taxon>Ascaridomorpha</taxon>
        <taxon>Ascaridoidea</taxon>
        <taxon>Toxocaridae</taxon>
        <taxon>Toxocara</taxon>
    </lineage>
</organism>
<keyword evidence="7" id="KW-0808">Transferase</keyword>
<evidence type="ECO:0000256" key="2">
    <source>
        <dbReference type="ARBA" id="ARBA00004123"/>
    </source>
</evidence>
<dbReference type="PROSITE" id="PS50173">
    <property type="entry name" value="UMUC"/>
    <property type="match status" value="1"/>
</dbReference>
<dbReference type="GO" id="GO:0003684">
    <property type="term" value="F:damaged DNA binding"/>
    <property type="evidence" value="ECO:0007669"/>
    <property type="project" value="InterPro"/>
</dbReference>
<evidence type="ECO:0000313" key="22">
    <source>
        <dbReference type="Proteomes" id="UP000050794"/>
    </source>
</evidence>
<dbReference type="GO" id="GO:0006281">
    <property type="term" value="P:DNA repair"/>
    <property type="evidence" value="ECO:0007669"/>
    <property type="project" value="UniProtKB-KW"/>
</dbReference>
<comment type="subcellular location">
    <subcellularLocation>
        <location evidence="2">Nucleus</location>
    </subcellularLocation>
</comment>
<dbReference type="InterPro" id="IPR050116">
    <property type="entry name" value="DNA_polymerase-Y"/>
</dbReference>
<comment type="cofactor">
    <cofactor evidence="1">
        <name>Mg(2+)</name>
        <dbReference type="ChEBI" id="CHEBI:18420"/>
    </cofactor>
</comment>
<dbReference type="Gene3D" id="3.30.1490.100">
    <property type="entry name" value="DNA polymerase, Y-family, little finger domain"/>
    <property type="match status" value="1"/>
</dbReference>
<dbReference type="InterPro" id="IPR017961">
    <property type="entry name" value="DNA_pol_Y-fam_little_finger"/>
</dbReference>
<evidence type="ECO:0000256" key="17">
    <source>
        <dbReference type="ARBA" id="ARBA00023204"/>
    </source>
</evidence>
<dbReference type="InterPro" id="IPR022880">
    <property type="entry name" value="DNApol_IV"/>
</dbReference>
<keyword evidence="22" id="KW-1185">Reference proteome</keyword>
<dbReference type="Gene3D" id="1.10.150.20">
    <property type="entry name" value="5' to 3' exonuclease, C-terminal subdomain"/>
    <property type="match status" value="1"/>
</dbReference>
<evidence type="ECO:0000256" key="13">
    <source>
        <dbReference type="ARBA" id="ARBA00022833"/>
    </source>
</evidence>
<dbReference type="GO" id="GO:0008270">
    <property type="term" value="F:zinc ion binding"/>
    <property type="evidence" value="ECO:0007669"/>
    <property type="project" value="UniProtKB-KW"/>
</dbReference>
<dbReference type="CDD" id="cd03586">
    <property type="entry name" value="PolY_Pol_IV_kappa"/>
    <property type="match status" value="1"/>
</dbReference>
<evidence type="ECO:0000256" key="18">
    <source>
        <dbReference type="ARBA" id="ARBA00023242"/>
    </source>
</evidence>
<dbReference type="FunFam" id="3.40.1170.60:FF:000002">
    <property type="entry name" value="Polymerase (DNA directed) kappa"/>
    <property type="match status" value="1"/>
</dbReference>
<dbReference type="EMBL" id="UYWY01019998">
    <property type="protein sequence ID" value="VDM40114.1"/>
    <property type="molecule type" value="Genomic_DNA"/>
</dbReference>
<dbReference type="GO" id="GO:0003887">
    <property type="term" value="F:DNA-directed DNA polymerase activity"/>
    <property type="evidence" value="ECO:0007669"/>
    <property type="project" value="UniProtKB-KW"/>
</dbReference>
<keyword evidence="10" id="KW-0479">Metal-binding</keyword>
<keyword evidence="18" id="KW-0539">Nucleus</keyword>
<evidence type="ECO:0000256" key="5">
    <source>
        <dbReference type="ARBA" id="ARBA00016178"/>
    </source>
</evidence>
<evidence type="ECO:0000256" key="15">
    <source>
        <dbReference type="ARBA" id="ARBA00022932"/>
    </source>
</evidence>
<evidence type="ECO:0000256" key="6">
    <source>
        <dbReference type="ARBA" id="ARBA00022457"/>
    </source>
</evidence>